<evidence type="ECO:0000313" key="1">
    <source>
        <dbReference type="EMBL" id="EWH09649.1"/>
    </source>
</evidence>
<organism evidence="1 2">
    <name type="scientific">Catenovulum agarivorans DS-2</name>
    <dbReference type="NCBI Taxonomy" id="1328313"/>
    <lineage>
        <taxon>Bacteria</taxon>
        <taxon>Pseudomonadati</taxon>
        <taxon>Pseudomonadota</taxon>
        <taxon>Gammaproteobacteria</taxon>
        <taxon>Alteromonadales</taxon>
        <taxon>Alteromonadaceae</taxon>
        <taxon>Catenovulum</taxon>
    </lineage>
</organism>
<evidence type="ECO:0000313" key="2">
    <source>
        <dbReference type="Proteomes" id="UP000019276"/>
    </source>
</evidence>
<dbReference type="eggNOG" id="COG1262">
    <property type="taxonomic scope" value="Bacteria"/>
</dbReference>
<dbReference type="Pfam" id="PF07277">
    <property type="entry name" value="SapC"/>
    <property type="match status" value="1"/>
</dbReference>
<protein>
    <submittedName>
        <fullName evidence="1">SapC family protein</fullName>
    </submittedName>
</protein>
<sequence length="232" mass="26350">MQTIETLDPIRHHDLTIETGHSEKFGENIHCVPVVANELNQLIPHYPVCLLKDTETGQFGLYALLGFEPNQNLYIKSGHWGQGYLPLHIQRQPFIYQPNNHSVGLNLAINVDNPRVNKQTGENLFDDNQQPSGYLKNMAKIVEFLHSSLASNQAFIQTLLDANLIDHNQLKFQQTDGQSKKIDGLYQVSQQKLSTLSDQDVVKLHQSGALQACYLLLASQENFKKLINWYND</sequence>
<name>W7QA28_9ALTE</name>
<accession>W7QA28</accession>
<dbReference type="STRING" id="1328313.DS2_11793"/>
<dbReference type="RefSeq" id="WP_035015003.1">
    <property type="nucleotide sequence ID" value="NZ_ARZY01000021.1"/>
</dbReference>
<dbReference type="AlphaFoldDB" id="W7QA28"/>
<dbReference type="EMBL" id="ARZY01000021">
    <property type="protein sequence ID" value="EWH09649.1"/>
    <property type="molecule type" value="Genomic_DNA"/>
</dbReference>
<keyword evidence="2" id="KW-1185">Reference proteome</keyword>
<reference evidence="1 2" key="1">
    <citation type="journal article" date="2014" name="Genome Announc.">
        <title>Draft Genome Sequence of the Agar-Degrading Bacterium Catenovulum sp. Strain DS-2, Isolated from Intestines of Haliotis diversicolor.</title>
        <authorList>
            <person name="Shan D."/>
            <person name="Li X."/>
            <person name="Gu Z."/>
            <person name="Wei G."/>
            <person name="Gao Z."/>
            <person name="Shao Z."/>
        </authorList>
    </citation>
    <scope>NUCLEOTIDE SEQUENCE [LARGE SCALE GENOMIC DNA]</scope>
    <source>
        <strain evidence="1 2">DS-2</strain>
    </source>
</reference>
<dbReference type="InterPro" id="IPR010836">
    <property type="entry name" value="SapC"/>
</dbReference>
<dbReference type="Proteomes" id="UP000019276">
    <property type="component" value="Unassembled WGS sequence"/>
</dbReference>
<dbReference type="OrthoDB" id="8888710at2"/>
<comment type="caution">
    <text evidence="1">The sequence shown here is derived from an EMBL/GenBank/DDBJ whole genome shotgun (WGS) entry which is preliminary data.</text>
</comment>
<proteinExistence type="predicted"/>
<gene>
    <name evidence="1" type="ORF">DS2_11793</name>
</gene>